<dbReference type="Pfam" id="PF00499">
    <property type="entry name" value="Oxidored_q3"/>
    <property type="match status" value="1"/>
</dbReference>
<sequence>MTPDLPILIVLGAVSIASALGLLLSRNAIYAALFLVLNFGVGAVIYLVLNAPFIAVVQVSVYAGAIMVLFLFVIMLLGAERLSPGENPPGISFQRPLAIALGGVLLGLALYALFVRQPPTTATALADSSPTAIGLSLFGPYLFPFEVVSILLLVAMVGAVVLTRNR</sequence>
<comment type="catalytic activity">
    <reaction evidence="1">
        <text>a quinone + NADH + 5 H(+)(in) = a quinol + NAD(+) + 4 H(+)(out)</text>
        <dbReference type="Rhea" id="RHEA:57888"/>
        <dbReference type="ChEBI" id="CHEBI:15378"/>
        <dbReference type="ChEBI" id="CHEBI:24646"/>
        <dbReference type="ChEBI" id="CHEBI:57540"/>
        <dbReference type="ChEBI" id="CHEBI:57945"/>
        <dbReference type="ChEBI" id="CHEBI:132124"/>
    </reaction>
</comment>
<dbReference type="GO" id="GO:0005886">
    <property type="term" value="C:plasma membrane"/>
    <property type="evidence" value="ECO:0007669"/>
    <property type="project" value="UniProtKB-SubCell"/>
</dbReference>
<feature type="transmembrane region" description="Helical" evidence="1">
    <location>
        <begin position="29"/>
        <end position="49"/>
    </location>
</feature>
<keyword evidence="1" id="KW-1133">Transmembrane helix</keyword>
<feature type="transmembrane region" description="Helical" evidence="1">
    <location>
        <begin position="141"/>
        <end position="162"/>
    </location>
</feature>
<comment type="function">
    <text evidence="1">NDH-1 shuttles electrons from NADH, via FMN and iron-sulfur (Fe-S) centers, to quinones in the respiratory chain. Couples the redox reaction to proton translocation (for every two electrons transferred, four hydrogen ions are translocated across the cytoplasmic membrane), and thus conserves the redox energy in a proton gradient.</text>
</comment>
<dbReference type="PANTHER" id="PTHR33269:SF19">
    <property type="entry name" value="NADH-QUINONE OXIDOREDUCTASE SUBUNIT J"/>
    <property type="match status" value="1"/>
</dbReference>
<dbReference type="Gene3D" id="1.20.120.1200">
    <property type="entry name" value="NADH-ubiquinone/plastoquinone oxidoreductase chain 6, subunit NuoJ"/>
    <property type="match status" value="1"/>
</dbReference>
<feature type="transmembrane region" description="Helical" evidence="1">
    <location>
        <begin position="55"/>
        <end position="77"/>
    </location>
</feature>
<dbReference type="PANTHER" id="PTHR33269">
    <property type="entry name" value="NADH-UBIQUINONE OXIDOREDUCTASE CHAIN 6"/>
    <property type="match status" value="1"/>
</dbReference>
<dbReference type="AlphaFoldDB" id="A0A2M8QFC6"/>
<dbReference type="GO" id="GO:0008137">
    <property type="term" value="F:NADH dehydrogenase (ubiquinone) activity"/>
    <property type="evidence" value="ECO:0007669"/>
    <property type="project" value="UniProtKB-UniRule"/>
</dbReference>
<keyword evidence="1" id="KW-0812">Transmembrane</keyword>
<dbReference type="InterPro" id="IPR042106">
    <property type="entry name" value="Nuo/plastoQ_OxRdtase_6_NuoJ"/>
</dbReference>
<gene>
    <name evidence="2" type="ORF">CUN48_03010</name>
</gene>
<organism evidence="2 3">
    <name type="scientific">Candidatus Thermofonsia Clade 3 bacterium</name>
    <dbReference type="NCBI Taxonomy" id="2364212"/>
    <lineage>
        <taxon>Bacteria</taxon>
        <taxon>Bacillati</taxon>
        <taxon>Chloroflexota</taxon>
        <taxon>Candidatus Thermofontia</taxon>
        <taxon>Candidatus Thermofonsia Clade 3</taxon>
    </lineage>
</organism>
<dbReference type="EMBL" id="PGTN01000012">
    <property type="protein sequence ID" value="PJF48515.1"/>
    <property type="molecule type" value="Genomic_DNA"/>
</dbReference>
<keyword evidence="1" id="KW-0874">Quinone</keyword>
<name>A0A2M8QFC6_9CHLR</name>
<comment type="similarity">
    <text evidence="1">Belongs to the complex I subunit 6 family.</text>
</comment>
<reference evidence="2 3" key="1">
    <citation type="submission" date="2017-11" db="EMBL/GenBank/DDBJ databases">
        <title>Evolution of Phototrophy in the Chloroflexi Phylum Driven by Horizontal Gene Transfer.</title>
        <authorList>
            <person name="Ward L.M."/>
            <person name="Hemp J."/>
            <person name="Shih P.M."/>
            <person name="Mcglynn S.E."/>
            <person name="Fischer W."/>
        </authorList>
    </citation>
    <scope>NUCLEOTIDE SEQUENCE [LARGE SCALE GENOMIC DNA]</scope>
    <source>
        <strain evidence="2">JP3_7</strain>
    </source>
</reference>
<proteinExistence type="inferred from homology"/>
<feature type="transmembrane region" description="Helical" evidence="1">
    <location>
        <begin position="6"/>
        <end position="24"/>
    </location>
</feature>
<keyword evidence="1" id="KW-0472">Membrane</keyword>
<dbReference type="InterPro" id="IPR001457">
    <property type="entry name" value="NADH_UbQ/plastoQ_OxRdtase_su6"/>
</dbReference>
<comment type="caution">
    <text evidence="2">The sequence shown here is derived from an EMBL/GenBank/DDBJ whole genome shotgun (WGS) entry which is preliminary data.</text>
</comment>
<keyword evidence="1" id="KW-1003">Cell membrane</keyword>
<keyword evidence="1" id="KW-0520">NAD</keyword>
<evidence type="ECO:0000313" key="3">
    <source>
        <dbReference type="Proteomes" id="UP000230790"/>
    </source>
</evidence>
<evidence type="ECO:0000313" key="2">
    <source>
        <dbReference type="EMBL" id="PJF48515.1"/>
    </source>
</evidence>
<feature type="transmembrane region" description="Helical" evidence="1">
    <location>
        <begin position="97"/>
        <end position="115"/>
    </location>
</feature>
<protein>
    <recommendedName>
        <fullName evidence="1">NADH-quinone oxidoreductase subunit J</fullName>
        <ecNumber evidence="1">7.1.1.-</ecNumber>
    </recommendedName>
</protein>
<dbReference type="Proteomes" id="UP000230790">
    <property type="component" value="Unassembled WGS sequence"/>
</dbReference>
<accession>A0A2M8QFC6</accession>
<dbReference type="GO" id="GO:0048038">
    <property type="term" value="F:quinone binding"/>
    <property type="evidence" value="ECO:0007669"/>
    <property type="project" value="UniProtKB-UniRule"/>
</dbReference>
<evidence type="ECO:0000256" key="1">
    <source>
        <dbReference type="RuleBase" id="RU004429"/>
    </source>
</evidence>
<comment type="subcellular location">
    <subcellularLocation>
        <location evidence="1">Cell membrane</location>
        <topology evidence="1">Multi-pass membrane protein</topology>
    </subcellularLocation>
</comment>
<dbReference type="EC" id="7.1.1.-" evidence="1"/>